<evidence type="ECO:0000313" key="2">
    <source>
        <dbReference type="Proteomes" id="UP001057452"/>
    </source>
</evidence>
<dbReference type="Proteomes" id="UP001057452">
    <property type="component" value="Chromosome 16"/>
</dbReference>
<sequence length="75" mass="7953">MSWGPPGSPVQILGPEQLAWGLVRVFGRGRSDRGAGGLPWPLSHQTQTVLVVWEAATGSSSPESHRCSTVCVLTL</sequence>
<protein>
    <submittedName>
        <fullName evidence="1">Uncharacterized protein</fullName>
    </submittedName>
</protein>
<comment type="caution">
    <text evidence="1">The sequence shown here is derived from an EMBL/GenBank/DDBJ whole genome shotgun (WGS) entry which is preliminary data.</text>
</comment>
<evidence type="ECO:0000313" key="1">
    <source>
        <dbReference type="EMBL" id="KAI4810848.1"/>
    </source>
</evidence>
<proteinExistence type="predicted"/>
<keyword evidence="2" id="KW-1185">Reference proteome</keyword>
<name>A0ACB9WC22_CHAAC</name>
<gene>
    <name evidence="1" type="ORF">KUCAC02_013776</name>
</gene>
<reference evidence="1" key="1">
    <citation type="submission" date="2022-05" db="EMBL/GenBank/DDBJ databases">
        <title>Chromosome-level genome of Chaenocephalus aceratus.</title>
        <authorList>
            <person name="Park H."/>
        </authorList>
    </citation>
    <scope>NUCLEOTIDE SEQUENCE</scope>
    <source>
        <strain evidence="1">KU_202001</strain>
    </source>
</reference>
<dbReference type="EMBL" id="CM043800">
    <property type="protein sequence ID" value="KAI4810848.1"/>
    <property type="molecule type" value="Genomic_DNA"/>
</dbReference>
<organism evidence="1 2">
    <name type="scientific">Chaenocephalus aceratus</name>
    <name type="common">Blackfin icefish</name>
    <name type="synonym">Chaenichthys aceratus</name>
    <dbReference type="NCBI Taxonomy" id="36190"/>
    <lineage>
        <taxon>Eukaryota</taxon>
        <taxon>Metazoa</taxon>
        <taxon>Chordata</taxon>
        <taxon>Craniata</taxon>
        <taxon>Vertebrata</taxon>
        <taxon>Euteleostomi</taxon>
        <taxon>Actinopterygii</taxon>
        <taxon>Neopterygii</taxon>
        <taxon>Teleostei</taxon>
        <taxon>Neoteleostei</taxon>
        <taxon>Acanthomorphata</taxon>
        <taxon>Eupercaria</taxon>
        <taxon>Perciformes</taxon>
        <taxon>Notothenioidei</taxon>
        <taxon>Channichthyidae</taxon>
        <taxon>Chaenocephalus</taxon>
    </lineage>
</organism>
<accession>A0ACB9WC22</accession>